<comment type="caution">
    <text evidence="1">The sequence shown here is derived from an EMBL/GenBank/DDBJ whole genome shotgun (WGS) entry which is preliminary data.</text>
</comment>
<sequence>MSDPHSRRGAFQKHVPSVLRLLGLQTVGKVTLEEEGPRKDWSVLRLHVRAEISESLPGYVAGLGSRARAPTRCW</sequence>
<organism evidence="1 2">
    <name type="scientific">Streptomyces caledonius</name>
    <dbReference type="NCBI Taxonomy" id="3134107"/>
    <lineage>
        <taxon>Bacteria</taxon>
        <taxon>Bacillati</taxon>
        <taxon>Actinomycetota</taxon>
        <taxon>Actinomycetes</taxon>
        <taxon>Kitasatosporales</taxon>
        <taxon>Streptomycetaceae</taxon>
        <taxon>Streptomyces</taxon>
    </lineage>
</organism>
<reference evidence="1 2" key="1">
    <citation type="submission" date="2024-03" db="EMBL/GenBank/DDBJ databases">
        <title>Novel Streptomyces species of biotechnological and ecological value are a feature of Machair soil.</title>
        <authorList>
            <person name="Prole J.R."/>
            <person name="Goodfellow M."/>
            <person name="Allenby N."/>
            <person name="Ward A.C."/>
        </authorList>
    </citation>
    <scope>NUCLEOTIDE SEQUENCE [LARGE SCALE GENOMIC DNA]</scope>
    <source>
        <strain evidence="1 2">MS1.HAVA.3</strain>
    </source>
</reference>
<proteinExistence type="predicted"/>
<protein>
    <submittedName>
        <fullName evidence="1">Uncharacterized protein</fullName>
    </submittedName>
</protein>
<evidence type="ECO:0000313" key="2">
    <source>
        <dbReference type="Proteomes" id="UP001382904"/>
    </source>
</evidence>
<name>A0ABU8UBS6_9ACTN</name>
<keyword evidence="2" id="KW-1185">Reference proteome</keyword>
<gene>
    <name evidence="1" type="ORF">WKI68_34645</name>
</gene>
<dbReference type="Proteomes" id="UP001382904">
    <property type="component" value="Unassembled WGS sequence"/>
</dbReference>
<accession>A0ABU8UBS6</accession>
<dbReference type="EMBL" id="JBBKAM010000002">
    <property type="protein sequence ID" value="MEJ8644991.1"/>
    <property type="molecule type" value="Genomic_DNA"/>
</dbReference>
<evidence type="ECO:0000313" key="1">
    <source>
        <dbReference type="EMBL" id="MEJ8644991.1"/>
    </source>
</evidence>